<evidence type="ECO:0000313" key="5">
    <source>
        <dbReference type="Proteomes" id="UP000001062"/>
    </source>
</evidence>
<evidence type="ECO:0000313" key="4">
    <source>
        <dbReference type="EMBL" id="ADZ89322.1"/>
    </source>
</evidence>
<dbReference type="AlphaFoldDB" id="F2JUI9"/>
<comment type="similarity">
    <text evidence="1">Belongs to the DprA/Smf family.</text>
</comment>
<dbReference type="RefSeq" id="WP_013659229.1">
    <property type="nucleotide sequence ID" value="NC_015276.1"/>
</dbReference>
<dbReference type="Proteomes" id="UP000001062">
    <property type="component" value="Chromosome"/>
</dbReference>
<evidence type="ECO:0000259" key="3">
    <source>
        <dbReference type="Pfam" id="PF17782"/>
    </source>
</evidence>
<dbReference type="PANTHER" id="PTHR43022:SF1">
    <property type="entry name" value="PROTEIN SMF"/>
    <property type="match status" value="1"/>
</dbReference>
<feature type="domain" description="DprA winged helix" evidence="3">
    <location>
        <begin position="381"/>
        <end position="437"/>
    </location>
</feature>
<sequence>MDQTYLDLSLEQWFCLSFIDGVGPTRLARLYTYLKTLETDQVATPLKVATPLQAATTLKDRLDIETLQKLKWPKPTAIHAMAFLHSNVLPEDAEKKREVTKHWLQAHEQHHIVFRDDDRFPRLLREIPVVPTFLYVQGHPAVLQHQTCLGVVGARRASSFSCKTTQDWSATLASKDICIVSGGAMGVDTYAHQGALDVQGKTVVVMGTGLLNLYPKQNIGLFTKIVEQGGVLVSEYPLTTEVRAHLFPPRNRIISGISSGVLVVEASERSGSLISAKYALEQNRTVYAVPGHIGDTLASGPNALIRQGATLVRSANDLLEDLESPFMSYAISSRSFRDSGYTSSLEPVSSTELAFSTSPLLTNSGGESVKETFDVPVQNRLPDYLSEDAKTVFSHLDRERVGLDFDELIRLTNWPAPNLMQTLMELELNSLISNQQGMYLKC</sequence>
<proteinExistence type="inferred from homology"/>
<evidence type="ECO:0000259" key="2">
    <source>
        <dbReference type="Pfam" id="PF02481"/>
    </source>
</evidence>
<dbReference type="InterPro" id="IPR003488">
    <property type="entry name" value="DprA"/>
</dbReference>
<protein>
    <submittedName>
        <fullName evidence="4">DNA protecting protein DprA</fullName>
    </submittedName>
</protein>
<dbReference type="PATRIC" id="fig|717774.3.peg.17"/>
<dbReference type="InterPro" id="IPR036388">
    <property type="entry name" value="WH-like_DNA-bd_sf"/>
</dbReference>
<dbReference type="InterPro" id="IPR041614">
    <property type="entry name" value="DprA_WH"/>
</dbReference>
<dbReference type="InterPro" id="IPR057666">
    <property type="entry name" value="DrpA_SLOG"/>
</dbReference>
<dbReference type="KEGG" id="mme:Marme_0016"/>
<keyword evidence="5" id="KW-1185">Reference proteome</keyword>
<dbReference type="STRING" id="717774.Marme_0016"/>
<dbReference type="NCBIfam" id="TIGR00732">
    <property type="entry name" value="dprA"/>
    <property type="match status" value="1"/>
</dbReference>
<name>F2JUI9_MARM1</name>
<reference evidence="4 5" key="1">
    <citation type="journal article" date="2012" name="Stand. Genomic Sci.">
        <title>Complete genome sequence of the melanogenic marine bacterium Marinomonas mediterranea type strain (MMB-1(T)).</title>
        <authorList>
            <person name="Lucas-Elio P."/>
            <person name="Goodwin L."/>
            <person name="Woyke T."/>
            <person name="Pitluck S."/>
            <person name="Nolan M."/>
            <person name="Kyrpides N.C."/>
            <person name="Detter J.C."/>
            <person name="Copeland A."/>
            <person name="Teshima H."/>
            <person name="Bruce D."/>
            <person name="Detter C."/>
            <person name="Tapia R."/>
            <person name="Han S."/>
            <person name="Land M.L."/>
            <person name="Ivanova N."/>
            <person name="Mikhailova N."/>
            <person name="Johnston A.W."/>
            <person name="Sanchez-Amat A."/>
        </authorList>
    </citation>
    <scope>NUCLEOTIDE SEQUENCE [LARGE SCALE GENOMIC DNA]</scope>
    <source>
        <strain evidence="5">ATCC 700492 / JCM 21426 / NBRC 103028 / MMB-1</strain>
    </source>
</reference>
<dbReference type="GO" id="GO:0009294">
    <property type="term" value="P:DNA-mediated transformation"/>
    <property type="evidence" value="ECO:0007669"/>
    <property type="project" value="InterPro"/>
</dbReference>
<dbReference type="Gene3D" id="1.10.10.10">
    <property type="entry name" value="Winged helix-like DNA-binding domain superfamily/Winged helix DNA-binding domain"/>
    <property type="match status" value="1"/>
</dbReference>
<feature type="domain" description="Smf/DprA SLOG" evidence="2">
    <location>
        <begin position="112"/>
        <end position="322"/>
    </location>
</feature>
<dbReference type="PANTHER" id="PTHR43022">
    <property type="entry name" value="PROTEIN SMF"/>
    <property type="match status" value="1"/>
</dbReference>
<dbReference type="Pfam" id="PF17782">
    <property type="entry name" value="WHD_DprA"/>
    <property type="match status" value="1"/>
</dbReference>
<dbReference type="eggNOG" id="COG0758">
    <property type="taxonomic scope" value="Bacteria"/>
</dbReference>
<dbReference type="Pfam" id="PF02481">
    <property type="entry name" value="DNA_processg_A"/>
    <property type="match status" value="1"/>
</dbReference>
<dbReference type="OrthoDB" id="9785707at2"/>
<evidence type="ECO:0000256" key="1">
    <source>
        <dbReference type="ARBA" id="ARBA00006525"/>
    </source>
</evidence>
<dbReference type="EMBL" id="CP002583">
    <property type="protein sequence ID" value="ADZ89322.1"/>
    <property type="molecule type" value="Genomic_DNA"/>
</dbReference>
<accession>F2JUI9</accession>
<dbReference type="HOGENOM" id="CLU_029601_0_3_6"/>
<organism evidence="4 5">
    <name type="scientific">Marinomonas mediterranea (strain ATCC 700492 / JCM 21426 / NBRC 103028 / MMB-1)</name>
    <dbReference type="NCBI Taxonomy" id="717774"/>
    <lineage>
        <taxon>Bacteria</taxon>
        <taxon>Pseudomonadati</taxon>
        <taxon>Pseudomonadota</taxon>
        <taxon>Gammaproteobacteria</taxon>
        <taxon>Oceanospirillales</taxon>
        <taxon>Oceanospirillaceae</taxon>
        <taxon>Marinomonas</taxon>
    </lineage>
</organism>
<dbReference type="SUPFAM" id="SSF102405">
    <property type="entry name" value="MCP/YpsA-like"/>
    <property type="match status" value="1"/>
</dbReference>
<dbReference type="Gene3D" id="3.40.50.450">
    <property type="match status" value="1"/>
</dbReference>
<gene>
    <name evidence="4" type="ordered locus">Marme_0016</name>
</gene>